<evidence type="ECO:0000256" key="3">
    <source>
        <dbReference type="ARBA" id="ARBA00022679"/>
    </source>
</evidence>
<dbReference type="PANTHER" id="PTHR32044">
    <property type="entry name" value="GLUCOMANNAN 4-BETA-MANNOSYLTRANSFERASE 9"/>
    <property type="match status" value="1"/>
</dbReference>
<comment type="similarity">
    <text evidence="10">Belongs to the glycosyltransferase 2 family. Plant cellulose synthase-like A subfamily.</text>
</comment>
<dbReference type="EMBL" id="JAGFBR010000010">
    <property type="protein sequence ID" value="KAH0459970.1"/>
    <property type="molecule type" value="Genomic_DNA"/>
</dbReference>
<reference evidence="14 15" key="1">
    <citation type="journal article" date="2021" name="Hortic Res">
        <title>Chromosome-scale assembly of the Dendrobium chrysotoxum genome enhances the understanding of orchid evolution.</title>
        <authorList>
            <person name="Zhang Y."/>
            <person name="Zhang G.Q."/>
            <person name="Zhang D."/>
            <person name="Liu X.D."/>
            <person name="Xu X.Y."/>
            <person name="Sun W.H."/>
            <person name="Yu X."/>
            <person name="Zhu X."/>
            <person name="Wang Z.W."/>
            <person name="Zhao X."/>
            <person name="Zhong W.Y."/>
            <person name="Chen H."/>
            <person name="Yin W.L."/>
            <person name="Huang T."/>
            <person name="Niu S.C."/>
            <person name="Liu Z.J."/>
        </authorList>
    </citation>
    <scope>NUCLEOTIDE SEQUENCE [LARGE SCALE GENOMIC DNA]</scope>
    <source>
        <strain evidence="14">Lindl</strain>
    </source>
</reference>
<evidence type="ECO:0000313" key="15">
    <source>
        <dbReference type="Proteomes" id="UP000775213"/>
    </source>
</evidence>
<dbReference type="GO" id="GO:0051753">
    <property type="term" value="F:mannan synthase activity"/>
    <property type="evidence" value="ECO:0007669"/>
    <property type="project" value="UniProtKB-ARBA"/>
</dbReference>
<dbReference type="GO" id="GO:0000139">
    <property type="term" value="C:Golgi membrane"/>
    <property type="evidence" value="ECO:0007669"/>
    <property type="project" value="UniProtKB-SubCell"/>
</dbReference>
<feature type="transmembrane region" description="Helical" evidence="12">
    <location>
        <begin position="55"/>
        <end position="81"/>
    </location>
</feature>
<dbReference type="InterPro" id="IPR001173">
    <property type="entry name" value="Glyco_trans_2-like"/>
</dbReference>
<feature type="transmembrane region" description="Helical" evidence="12">
    <location>
        <begin position="521"/>
        <end position="542"/>
    </location>
</feature>
<sequence length="543" mass="62879">MESINPCLEVLLMTRWSTFHFREEDAVAAAAVIYEKSRGTWQWTRAMVMLPAINVMIWLCLAMSLMLVVEKLSMAITVLCVKLYRPLRPHRVYRWEPLPAIAGDDDPELGSYVYPAVLVQIPMFNEREVYHLSIGAACTLTWPSDRLIIQVLDDSTDKTIRDLVQTECERWSKKGVSIHYISRDNRNGYKSGALREAMDFDYVKTCDFVAIFDADHQPPSDFLMQTIPFLVHNPDLALVQARWKFVNADECLMTRIQEMSLNYHFVVEQESGSSTIAFFGFNGTAGVWRISAVDEAKGWKDRTTVEDMDLAVRACLEGWKFVYVGDLNVRSELPSTYKAYRYQQHRWACGPACLFRKMASEIMRAKKASIWRKLFLIYSFFFARRIVSHIVTFFFYCVIIPLTVFFPEVKVPVWGVVLIPSIITFLNAIGTPSSMHLMFIWIFFENVMSLHRCKAVFIGLLEAGRVNEWIVTEKLGNMLQMKQMPSVAASKFWERFHFMEIGVGIWLLICAWQDFKYRTEQYYIFIFPSSLAFIIMGCGYVGR</sequence>
<dbReference type="SUPFAM" id="SSF53448">
    <property type="entry name" value="Nucleotide-diphospho-sugar transferases"/>
    <property type="match status" value="1"/>
</dbReference>
<dbReference type="GO" id="GO:0047259">
    <property type="term" value="F:glucomannan 4-beta-mannosyltransferase activity"/>
    <property type="evidence" value="ECO:0007669"/>
    <property type="project" value="UniProtKB-EC"/>
</dbReference>
<comment type="caution">
    <text evidence="14">The sequence shown here is derived from an EMBL/GenBank/DDBJ whole genome shotgun (WGS) entry which is preliminary data.</text>
</comment>
<evidence type="ECO:0000259" key="13">
    <source>
        <dbReference type="Pfam" id="PF13632"/>
    </source>
</evidence>
<comment type="subcellular location">
    <subcellularLocation>
        <location evidence="1">Golgi apparatus membrane</location>
        <topology evidence="1">Multi-pass membrane protein</topology>
    </subcellularLocation>
</comment>
<evidence type="ECO:0000256" key="10">
    <source>
        <dbReference type="ARBA" id="ARBA00060879"/>
    </source>
</evidence>
<proteinExistence type="inferred from homology"/>
<dbReference type="GO" id="GO:0071555">
    <property type="term" value="P:cell wall organization"/>
    <property type="evidence" value="ECO:0007669"/>
    <property type="project" value="UniProtKB-KW"/>
</dbReference>
<evidence type="ECO:0000256" key="1">
    <source>
        <dbReference type="ARBA" id="ARBA00004653"/>
    </source>
</evidence>
<evidence type="ECO:0000256" key="6">
    <source>
        <dbReference type="ARBA" id="ARBA00023034"/>
    </source>
</evidence>
<accession>A0AAV7GV75</accession>
<keyword evidence="5 12" id="KW-1133">Transmembrane helix</keyword>
<evidence type="ECO:0000256" key="8">
    <source>
        <dbReference type="ARBA" id="ARBA00023316"/>
    </source>
</evidence>
<feature type="domain" description="Glycosyltransferase 2-like" evidence="13">
    <location>
        <begin position="209"/>
        <end position="405"/>
    </location>
</feature>
<feature type="transmembrane region" description="Helical" evidence="12">
    <location>
        <begin position="496"/>
        <end position="515"/>
    </location>
</feature>
<name>A0AAV7GV75_DENCH</name>
<keyword evidence="7 12" id="KW-0472">Membrane</keyword>
<dbReference type="Pfam" id="PF13632">
    <property type="entry name" value="Glyco_trans_2_3"/>
    <property type="match status" value="1"/>
</dbReference>
<dbReference type="FunFam" id="3.90.550.10:FF:000015">
    <property type="entry name" value="Glucomannan 4-beta-mannosyltransferase 9"/>
    <property type="match status" value="1"/>
</dbReference>
<organism evidence="14 15">
    <name type="scientific">Dendrobium chrysotoxum</name>
    <name type="common">Orchid</name>
    <dbReference type="NCBI Taxonomy" id="161865"/>
    <lineage>
        <taxon>Eukaryota</taxon>
        <taxon>Viridiplantae</taxon>
        <taxon>Streptophyta</taxon>
        <taxon>Embryophyta</taxon>
        <taxon>Tracheophyta</taxon>
        <taxon>Spermatophyta</taxon>
        <taxon>Magnoliopsida</taxon>
        <taxon>Liliopsida</taxon>
        <taxon>Asparagales</taxon>
        <taxon>Orchidaceae</taxon>
        <taxon>Epidendroideae</taxon>
        <taxon>Malaxideae</taxon>
        <taxon>Dendrobiinae</taxon>
        <taxon>Dendrobium</taxon>
    </lineage>
</organism>
<keyword evidence="15" id="KW-1185">Reference proteome</keyword>
<evidence type="ECO:0000256" key="4">
    <source>
        <dbReference type="ARBA" id="ARBA00022692"/>
    </source>
</evidence>
<dbReference type="EC" id="2.4.1.32" evidence="11"/>
<dbReference type="Gene3D" id="3.90.550.10">
    <property type="entry name" value="Spore Coat Polysaccharide Biosynthesis Protein SpsA, Chain A"/>
    <property type="match status" value="1"/>
</dbReference>
<keyword evidence="2" id="KW-0328">Glycosyltransferase</keyword>
<dbReference type="PANTHER" id="PTHR32044:SF21">
    <property type="entry name" value="GLUCOMANNAN 4-BETA-MANNOSYLTRANSFERASE 3-RELATED"/>
    <property type="match status" value="1"/>
</dbReference>
<feature type="transmembrane region" description="Helical" evidence="12">
    <location>
        <begin position="374"/>
        <end position="406"/>
    </location>
</feature>
<evidence type="ECO:0000256" key="5">
    <source>
        <dbReference type="ARBA" id="ARBA00022989"/>
    </source>
</evidence>
<dbReference type="Proteomes" id="UP000775213">
    <property type="component" value="Unassembled WGS sequence"/>
</dbReference>
<keyword evidence="8" id="KW-0961">Cell wall biogenesis/degradation</keyword>
<dbReference type="CDD" id="cd06437">
    <property type="entry name" value="CESA_CaSu_A2"/>
    <property type="match status" value="1"/>
</dbReference>
<evidence type="ECO:0000256" key="11">
    <source>
        <dbReference type="ARBA" id="ARBA00066505"/>
    </source>
</evidence>
<feature type="transmembrane region" description="Helical" evidence="12">
    <location>
        <begin position="418"/>
        <end position="444"/>
    </location>
</feature>
<keyword evidence="3" id="KW-0808">Transferase</keyword>
<dbReference type="InterPro" id="IPR029044">
    <property type="entry name" value="Nucleotide-diphossugar_trans"/>
</dbReference>
<keyword evidence="4 12" id="KW-0812">Transmembrane</keyword>
<evidence type="ECO:0000256" key="12">
    <source>
        <dbReference type="SAM" id="Phobius"/>
    </source>
</evidence>
<protein>
    <recommendedName>
        <fullName evidence="11">glucomannan 4-beta-mannosyltransferase</fullName>
        <ecNumber evidence="11">2.4.1.32</ecNumber>
    </recommendedName>
</protein>
<evidence type="ECO:0000256" key="2">
    <source>
        <dbReference type="ARBA" id="ARBA00022676"/>
    </source>
</evidence>
<comment type="catalytic activity">
    <reaction evidence="9">
        <text>GDP-mannose + (glucomannan)n = GDP + (glucomannan)n+1.</text>
        <dbReference type="EC" id="2.4.1.32"/>
    </reaction>
</comment>
<keyword evidence="6" id="KW-0333">Golgi apparatus</keyword>
<evidence type="ECO:0000256" key="7">
    <source>
        <dbReference type="ARBA" id="ARBA00023136"/>
    </source>
</evidence>
<dbReference type="AlphaFoldDB" id="A0AAV7GV75"/>
<evidence type="ECO:0000313" key="14">
    <source>
        <dbReference type="EMBL" id="KAH0459970.1"/>
    </source>
</evidence>
<evidence type="ECO:0000256" key="9">
    <source>
        <dbReference type="ARBA" id="ARBA00051800"/>
    </source>
</evidence>
<gene>
    <name evidence="14" type="ORF">IEQ34_010633</name>
</gene>